<reference evidence="12" key="1">
    <citation type="submission" date="2022-05" db="EMBL/GenBank/DDBJ databases">
        <authorList>
            <person name="Sun X."/>
        </authorList>
    </citation>
    <scope>NUCLEOTIDE SEQUENCE</scope>
    <source>
        <strain evidence="12">Ai-910</strain>
    </source>
</reference>
<dbReference type="GO" id="GO:1900079">
    <property type="term" value="P:regulation of arginine biosynthetic process"/>
    <property type="evidence" value="ECO:0007669"/>
    <property type="project" value="UniProtKB-UniRule"/>
</dbReference>
<evidence type="ECO:0000313" key="13">
    <source>
        <dbReference type="Proteomes" id="UP001056426"/>
    </source>
</evidence>
<dbReference type="RefSeq" id="WP_250724248.1">
    <property type="nucleotide sequence ID" value="NZ_CP098400.1"/>
</dbReference>
<dbReference type="GO" id="GO:0051259">
    <property type="term" value="P:protein complex oligomerization"/>
    <property type="evidence" value="ECO:0007669"/>
    <property type="project" value="InterPro"/>
</dbReference>
<keyword evidence="9" id="KW-0028">Amino-acid biosynthesis</keyword>
<keyword evidence="9" id="KW-0055">Arginine biosynthesis</keyword>
<dbReference type="InterPro" id="IPR020900">
    <property type="entry name" value="Arg_repress_DNA-bd"/>
</dbReference>
<evidence type="ECO:0000259" key="10">
    <source>
        <dbReference type="Pfam" id="PF01316"/>
    </source>
</evidence>
<dbReference type="PRINTS" id="PR01467">
    <property type="entry name" value="ARGREPRESSOR"/>
</dbReference>
<dbReference type="InterPro" id="IPR001669">
    <property type="entry name" value="Arg_repress"/>
</dbReference>
<gene>
    <name evidence="9" type="primary">argR</name>
    <name evidence="12" type="ORF">M9189_01990</name>
</gene>
<protein>
    <recommendedName>
        <fullName evidence="4 9">Arginine repressor</fullName>
    </recommendedName>
</protein>
<feature type="domain" description="Arginine repressor C-terminal" evidence="11">
    <location>
        <begin position="86"/>
        <end position="145"/>
    </location>
</feature>
<comment type="subcellular location">
    <subcellularLocation>
        <location evidence="1 9">Cytoplasm</location>
    </subcellularLocation>
</comment>
<dbReference type="GO" id="GO:0034618">
    <property type="term" value="F:arginine binding"/>
    <property type="evidence" value="ECO:0007669"/>
    <property type="project" value="InterPro"/>
</dbReference>
<sequence length="160" mass="17363">MKVKTQRLNAIIRLIENHRVGSQDELLALLEKEGISTTQATLSRDLKALKVAKQPDYDGGYVYVLPENQSPDEADFDYGDFPVSGIISIEFSGNLAVIKTRPGFANGIASVIDSQAPYEILGTIAGDDTILLVTRESVSRTKVLAGLSQFLPGIRDKILG</sequence>
<comment type="similarity">
    <text evidence="3 9">Belongs to the ArgR family.</text>
</comment>
<dbReference type="Pfam" id="PF02863">
    <property type="entry name" value="Arg_repressor_C"/>
    <property type="match status" value="1"/>
</dbReference>
<reference evidence="12" key="2">
    <citation type="submission" date="2022-06" db="EMBL/GenBank/DDBJ databases">
        <title>Xiashengella guii gen. nov. sp. nov., a bacterium isolated form anaerobic digestion tank.</title>
        <authorList>
            <person name="Huang H."/>
        </authorList>
    </citation>
    <scope>NUCLEOTIDE SEQUENCE</scope>
    <source>
        <strain evidence="12">Ai-910</strain>
    </source>
</reference>
<dbReference type="InterPro" id="IPR036251">
    <property type="entry name" value="Arg_repress_C_sf"/>
</dbReference>
<dbReference type="EMBL" id="CP098400">
    <property type="protein sequence ID" value="URW80131.1"/>
    <property type="molecule type" value="Genomic_DNA"/>
</dbReference>
<evidence type="ECO:0000256" key="6">
    <source>
        <dbReference type="ARBA" id="ARBA00023015"/>
    </source>
</evidence>
<dbReference type="Pfam" id="PF01316">
    <property type="entry name" value="Arg_repressor"/>
    <property type="match status" value="1"/>
</dbReference>
<evidence type="ECO:0000256" key="9">
    <source>
        <dbReference type="HAMAP-Rule" id="MF_00173"/>
    </source>
</evidence>
<dbReference type="GO" id="GO:0003700">
    <property type="term" value="F:DNA-binding transcription factor activity"/>
    <property type="evidence" value="ECO:0007669"/>
    <property type="project" value="UniProtKB-UniRule"/>
</dbReference>
<keyword evidence="6 9" id="KW-0805">Transcription regulation</keyword>
<evidence type="ECO:0000313" key="12">
    <source>
        <dbReference type="EMBL" id="URW80131.1"/>
    </source>
</evidence>
<keyword evidence="13" id="KW-1185">Reference proteome</keyword>
<dbReference type="SUPFAM" id="SSF46785">
    <property type="entry name" value="Winged helix' DNA-binding domain"/>
    <property type="match status" value="1"/>
</dbReference>
<evidence type="ECO:0000256" key="1">
    <source>
        <dbReference type="ARBA" id="ARBA00004496"/>
    </source>
</evidence>
<keyword evidence="9" id="KW-0678">Repressor</keyword>
<dbReference type="AlphaFoldDB" id="A0A9J6ZRB5"/>
<dbReference type="PANTHER" id="PTHR34471">
    <property type="entry name" value="ARGININE REPRESSOR"/>
    <property type="match status" value="1"/>
</dbReference>
<organism evidence="12 13">
    <name type="scientific">Xiashengella succiniciproducens</name>
    <dbReference type="NCBI Taxonomy" id="2949635"/>
    <lineage>
        <taxon>Bacteria</taxon>
        <taxon>Pseudomonadati</taxon>
        <taxon>Bacteroidota</taxon>
        <taxon>Bacteroidia</taxon>
        <taxon>Marinilabiliales</taxon>
        <taxon>Marinilabiliaceae</taxon>
        <taxon>Xiashengella</taxon>
    </lineage>
</organism>
<comment type="pathway">
    <text evidence="2 9">Amino-acid biosynthesis; L-arginine biosynthesis [regulation].</text>
</comment>
<dbReference type="InterPro" id="IPR036390">
    <property type="entry name" value="WH_DNA-bd_sf"/>
</dbReference>
<feature type="domain" description="Arginine repressor DNA-binding" evidence="10">
    <location>
        <begin position="4"/>
        <end position="70"/>
    </location>
</feature>
<evidence type="ECO:0000256" key="2">
    <source>
        <dbReference type="ARBA" id="ARBA00005040"/>
    </source>
</evidence>
<keyword evidence="8 9" id="KW-0804">Transcription</keyword>
<evidence type="ECO:0000256" key="4">
    <source>
        <dbReference type="ARBA" id="ARBA00021148"/>
    </source>
</evidence>
<dbReference type="GO" id="GO:0005737">
    <property type="term" value="C:cytoplasm"/>
    <property type="evidence" value="ECO:0007669"/>
    <property type="project" value="UniProtKB-SubCell"/>
</dbReference>
<dbReference type="Gene3D" id="3.30.1360.40">
    <property type="match status" value="1"/>
</dbReference>
<name>A0A9J6ZRB5_9BACT</name>
<dbReference type="PANTHER" id="PTHR34471:SF1">
    <property type="entry name" value="ARGININE REPRESSOR"/>
    <property type="match status" value="1"/>
</dbReference>
<evidence type="ECO:0000256" key="8">
    <source>
        <dbReference type="ARBA" id="ARBA00023163"/>
    </source>
</evidence>
<evidence type="ECO:0000259" key="11">
    <source>
        <dbReference type="Pfam" id="PF02863"/>
    </source>
</evidence>
<dbReference type="HAMAP" id="MF_00173">
    <property type="entry name" value="Arg_repressor"/>
    <property type="match status" value="1"/>
</dbReference>
<keyword evidence="5 9" id="KW-0963">Cytoplasm</keyword>
<dbReference type="GO" id="GO:0003677">
    <property type="term" value="F:DNA binding"/>
    <property type="evidence" value="ECO:0007669"/>
    <property type="project" value="UniProtKB-KW"/>
</dbReference>
<evidence type="ECO:0000256" key="3">
    <source>
        <dbReference type="ARBA" id="ARBA00008316"/>
    </source>
</evidence>
<dbReference type="InterPro" id="IPR036388">
    <property type="entry name" value="WH-like_DNA-bd_sf"/>
</dbReference>
<dbReference type="InterPro" id="IPR020899">
    <property type="entry name" value="Arg_repress_C"/>
</dbReference>
<keyword evidence="7 9" id="KW-0238">DNA-binding</keyword>
<dbReference type="Gene3D" id="1.10.10.10">
    <property type="entry name" value="Winged helix-like DNA-binding domain superfamily/Winged helix DNA-binding domain"/>
    <property type="match status" value="1"/>
</dbReference>
<dbReference type="GO" id="GO:0006526">
    <property type="term" value="P:L-arginine biosynthetic process"/>
    <property type="evidence" value="ECO:0007669"/>
    <property type="project" value="UniProtKB-KW"/>
</dbReference>
<proteinExistence type="inferred from homology"/>
<dbReference type="SUPFAM" id="SSF55252">
    <property type="entry name" value="C-terminal domain of arginine repressor"/>
    <property type="match status" value="1"/>
</dbReference>
<evidence type="ECO:0000256" key="5">
    <source>
        <dbReference type="ARBA" id="ARBA00022490"/>
    </source>
</evidence>
<comment type="function">
    <text evidence="9">Regulates arginine biosynthesis genes.</text>
</comment>
<accession>A0A9J6ZRB5</accession>
<evidence type="ECO:0000256" key="7">
    <source>
        <dbReference type="ARBA" id="ARBA00023125"/>
    </source>
</evidence>
<dbReference type="KEGG" id="alkq:M9189_01990"/>
<dbReference type="Proteomes" id="UP001056426">
    <property type="component" value="Chromosome"/>
</dbReference>